<dbReference type="STRING" id="431241.G0RTV7"/>
<dbReference type="InterPro" id="IPR049730">
    <property type="entry name" value="SNF2/RAD54-like_C"/>
</dbReference>
<feature type="compositionally biased region" description="Polar residues" evidence="8">
    <location>
        <begin position="137"/>
        <end position="152"/>
    </location>
</feature>
<proteinExistence type="predicted"/>
<dbReference type="InterPro" id="IPR014001">
    <property type="entry name" value="Helicase_ATP-bd"/>
</dbReference>
<dbReference type="SUPFAM" id="SSF52540">
    <property type="entry name" value="P-loop containing nucleoside triphosphate hydrolases"/>
    <property type="match status" value="2"/>
</dbReference>
<dbReference type="InterPro" id="IPR050628">
    <property type="entry name" value="SNF2_RAD54_helicase_TF"/>
</dbReference>
<dbReference type="InterPro" id="IPR038718">
    <property type="entry name" value="SNF2-like_sf"/>
</dbReference>
<dbReference type="InterPro" id="IPR001650">
    <property type="entry name" value="Helicase_C-like"/>
</dbReference>
<feature type="region of interest" description="Disordered" evidence="8">
    <location>
        <begin position="1135"/>
        <end position="1166"/>
    </location>
</feature>
<dbReference type="AlphaFoldDB" id="G0RTV7"/>
<dbReference type="Gene3D" id="3.40.50.10810">
    <property type="entry name" value="Tandem AAA-ATPase domain"/>
    <property type="match status" value="1"/>
</dbReference>
<keyword evidence="4" id="KW-0378">Hydrolase</keyword>
<feature type="compositionally biased region" description="Basic and acidic residues" evidence="8">
    <location>
        <begin position="342"/>
        <end position="355"/>
    </location>
</feature>
<keyword evidence="2" id="KW-0547">Nucleotide-binding</keyword>
<evidence type="ECO:0000256" key="6">
    <source>
        <dbReference type="ARBA" id="ARBA00022833"/>
    </source>
</evidence>
<sequence>MCTLESSCARFHARVKGVDFWDRLPAVHDRHLNERLSREEGGQIHTNTYVWREESREAHIPIYKLLTLHTPASTLPASLTSTAWRSRLKRHFNRTATRETLLSQTHMTKIKKQKKHEAMNATSPHENLFSRFMNQVTGSSSREMETARNTASTHEHKETAAPEDNGDLKITAEAKVRHGTSTIISPDGLTVVKYSSLEKVEDTAPEQEQDDQGGRAPNTGNADPDEGIYTKTQLVDGDMAPVCSPVQAPNKSDNTVQSNENTRTLGASLDQEGQNATNDDKNTDDMASRKAIGVAKYDEMQEVKPPVSSLDVESAEKIDKQGRKEHSSEKKRKEKRPHKRSKSGDHYAESSKRAKTMEASVLNGEVENTKVSGPGNHAEAKGVEQARARIPTNCSIRHEYDQEQELKDGKKLAKSRRYTKFMRTTLEDHQLTALSWMVKREKEFPRPAAGGIIGDEMGLGKTVTSLACIVTNRLNKSERTNRAEATLVLVPNRKNALQWRDEARKHLTEEASQNVIVYSPASDLGPKHYAKQRIVIATYTQVRNQYPSQAFMDALDRQYADEPRAHRREFRKEAKELFLVDWFRVILDESHEMTKWNGRTFRACCAIEAQHRWALSGTPILNKPMEFYSYATFICCNFIGNRRVFKNDYITEDATNNYFDTIASYLMYRRTAGKNLNIPPTTHQELYVEVSAEEEVLCKRQKEHEEGKENKGMPLFEDEYGVDEVEDLMPEQGKTGERSKESPVRSIQSSRQLRLRQALSHPYCLENFLMSQDYLDQSEFGSLFENLRSVAEEKTVIEQLEADPDWQQHLGKYQSGLDILKKREEVSLGGIFDMNSIMSLLLVQRVVKMSECGGSEGHSQDLCRYKCGHIYCSTCLTRLMVQRSNLPTEQQNGVMKCSVDDCGQDLLLGQRVMTLEMVAAKARADKNYVEIGKDAIGTTVQPKNDSSVFFVASSFYREDAIPPPSSRLTATLAVAMTWLTEAPQDKIIIFTQFIPTLKMLGYLFQILGVKFVYYSGALPKQKQDHAMNAFQNDPKTMVMISTMKSGGQSHNLTVANRVIIVDLWWNKMAEKQAISRVARMGQTKETFSVRIVTKHSMDDHVIEVQKAKEETVARMLQDDGHERTEVNDEALEKMFEPKSVEKEKSKKRRGVKASVTDMIFKEESPE</sequence>
<dbReference type="GO" id="GO:0008094">
    <property type="term" value="F:ATP-dependent activity, acting on DNA"/>
    <property type="evidence" value="ECO:0007669"/>
    <property type="project" value="TreeGrafter"/>
</dbReference>
<keyword evidence="3" id="KW-0863">Zinc-finger</keyword>
<keyword evidence="6" id="KW-0862">Zinc</keyword>
<feature type="domain" description="Helicase C-terminal" evidence="10">
    <location>
        <begin position="971"/>
        <end position="1132"/>
    </location>
</feature>
<feature type="domain" description="Helicase ATP-binding" evidence="9">
    <location>
        <begin position="442"/>
        <end position="637"/>
    </location>
</feature>
<name>G0RTV7_HYPJQ</name>
<dbReference type="GO" id="GO:0005524">
    <property type="term" value="F:ATP binding"/>
    <property type="evidence" value="ECO:0007669"/>
    <property type="project" value="UniProtKB-KW"/>
</dbReference>
<feature type="region of interest" description="Disordered" evidence="8">
    <location>
        <begin position="200"/>
        <end position="355"/>
    </location>
</feature>
<accession>G0RTV7</accession>
<gene>
    <name evidence="11" type="ORF">TRIREDRAFT_111145</name>
</gene>
<dbReference type="VEuPathDB" id="FungiDB:TRIREDRAFT_111145"/>
<dbReference type="OrthoDB" id="448448at2759"/>
<dbReference type="PROSITE" id="PS00518">
    <property type="entry name" value="ZF_RING_1"/>
    <property type="match status" value="1"/>
</dbReference>
<dbReference type="GO" id="GO:0005634">
    <property type="term" value="C:nucleus"/>
    <property type="evidence" value="ECO:0007669"/>
    <property type="project" value="TreeGrafter"/>
</dbReference>
<feature type="compositionally biased region" description="Basic residues" evidence="8">
    <location>
        <begin position="329"/>
        <end position="341"/>
    </location>
</feature>
<dbReference type="RefSeq" id="XP_006968626.1">
    <property type="nucleotide sequence ID" value="XM_006968564.1"/>
</dbReference>
<dbReference type="HOGENOM" id="CLU_274645_0_0_1"/>
<feature type="compositionally biased region" description="Polar residues" evidence="8">
    <location>
        <begin position="247"/>
        <end position="277"/>
    </location>
</feature>
<dbReference type="PANTHER" id="PTHR45626:SF17">
    <property type="entry name" value="HELICASE-LIKE TRANSCRIPTION FACTOR"/>
    <property type="match status" value="1"/>
</dbReference>
<evidence type="ECO:0000256" key="4">
    <source>
        <dbReference type="ARBA" id="ARBA00022801"/>
    </source>
</evidence>
<dbReference type="PANTHER" id="PTHR45626">
    <property type="entry name" value="TRANSCRIPTION TERMINATION FACTOR 2-RELATED"/>
    <property type="match status" value="1"/>
</dbReference>
<dbReference type="CDD" id="cd18793">
    <property type="entry name" value="SF2_C_SNF"/>
    <property type="match status" value="1"/>
</dbReference>
<evidence type="ECO:0000259" key="10">
    <source>
        <dbReference type="PROSITE" id="PS51194"/>
    </source>
</evidence>
<dbReference type="EMBL" id="GL985079">
    <property type="protein sequence ID" value="EGR45434.1"/>
    <property type="molecule type" value="Genomic_DNA"/>
</dbReference>
<dbReference type="GO" id="GO:0004386">
    <property type="term" value="F:helicase activity"/>
    <property type="evidence" value="ECO:0007669"/>
    <property type="project" value="UniProtKB-KW"/>
</dbReference>
<dbReference type="SMART" id="SM00490">
    <property type="entry name" value="HELICc"/>
    <property type="match status" value="1"/>
</dbReference>
<feature type="compositionally biased region" description="Basic and acidic residues" evidence="8">
    <location>
        <begin position="314"/>
        <end position="328"/>
    </location>
</feature>
<feature type="compositionally biased region" description="Basic and acidic residues" evidence="8">
    <location>
        <begin position="1135"/>
        <end position="1144"/>
    </location>
</feature>
<protein>
    <submittedName>
        <fullName evidence="11">Predicted protein</fullName>
    </submittedName>
</protein>
<dbReference type="Proteomes" id="UP000008984">
    <property type="component" value="Unassembled WGS sequence"/>
</dbReference>
<keyword evidence="1" id="KW-0479">Metal-binding</keyword>
<evidence type="ECO:0000256" key="2">
    <source>
        <dbReference type="ARBA" id="ARBA00022741"/>
    </source>
</evidence>
<feature type="compositionally biased region" description="Basic and acidic residues" evidence="8">
    <location>
        <begin position="153"/>
        <end position="168"/>
    </location>
</feature>
<keyword evidence="7" id="KW-0067">ATP-binding</keyword>
<evidence type="ECO:0000256" key="7">
    <source>
        <dbReference type="ARBA" id="ARBA00022840"/>
    </source>
</evidence>
<keyword evidence="5" id="KW-0347">Helicase</keyword>
<dbReference type="CDD" id="cd18008">
    <property type="entry name" value="DEXDc_SHPRH-like"/>
    <property type="match status" value="1"/>
</dbReference>
<feature type="compositionally biased region" description="Basic and acidic residues" evidence="8">
    <location>
        <begin position="278"/>
        <end position="288"/>
    </location>
</feature>
<dbReference type="GO" id="GO:0008270">
    <property type="term" value="F:zinc ion binding"/>
    <property type="evidence" value="ECO:0007669"/>
    <property type="project" value="UniProtKB-KW"/>
</dbReference>
<evidence type="ECO:0000256" key="5">
    <source>
        <dbReference type="ARBA" id="ARBA00022806"/>
    </source>
</evidence>
<dbReference type="GO" id="GO:0006281">
    <property type="term" value="P:DNA repair"/>
    <property type="evidence" value="ECO:0007669"/>
    <property type="project" value="TreeGrafter"/>
</dbReference>
<feature type="region of interest" description="Disordered" evidence="8">
    <location>
        <begin position="137"/>
        <end position="168"/>
    </location>
</feature>
<evidence type="ECO:0000256" key="1">
    <source>
        <dbReference type="ARBA" id="ARBA00022723"/>
    </source>
</evidence>
<dbReference type="GO" id="GO:0016787">
    <property type="term" value="F:hydrolase activity"/>
    <property type="evidence" value="ECO:0007669"/>
    <property type="project" value="UniProtKB-KW"/>
</dbReference>
<dbReference type="Gene3D" id="3.40.50.300">
    <property type="entry name" value="P-loop containing nucleotide triphosphate hydrolases"/>
    <property type="match status" value="1"/>
</dbReference>
<dbReference type="Pfam" id="PF00176">
    <property type="entry name" value="SNF2-rel_dom"/>
    <property type="match status" value="1"/>
</dbReference>
<dbReference type="KEGG" id="tre:TRIREDRAFT_111145"/>
<evidence type="ECO:0000313" key="12">
    <source>
        <dbReference type="Proteomes" id="UP000008984"/>
    </source>
</evidence>
<dbReference type="PROSITE" id="PS51192">
    <property type="entry name" value="HELICASE_ATP_BIND_1"/>
    <property type="match status" value="1"/>
</dbReference>
<dbReference type="Pfam" id="PF00271">
    <property type="entry name" value="Helicase_C"/>
    <property type="match status" value="1"/>
</dbReference>
<dbReference type="InterPro" id="IPR000330">
    <property type="entry name" value="SNF2_N"/>
</dbReference>
<dbReference type="eggNOG" id="KOG1001">
    <property type="taxonomic scope" value="Eukaryota"/>
</dbReference>
<dbReference type="InterPro" id="IPR027417">
    <property type="entry name" value="P-loop_NTPase"/>
</dbReference>
<reference evidence="11 12" key="1">
    <citation type="journal article" date="2008" name="Nat. Biotechnol.">
        <title>Genome sequencing and analysis of the biomass-degrading fungus Trichoderma reesei (syn. Hypocrea jecorina).</title>
        <authorList>
            <person name="Martinez D."/>
            <person name="Berka R.M."/>
            <person name="Henrissat B."/>
            <person name="Saloheimo M."/>
            <person name="Arvas M."/>
            <person name="Baker S.E."/>
            <person name="Chapman J."/>
            <person name="Chertkov O."/>
            <person name="Coutinho P.M."/>
            <person name="Cullen D."/>
            <person name="Danchin E.G."/>
            <person name="Grigoriev I.V."/>
            <person name="Harris P."/>
            <person name="Jackson M."/>
            <person name="Kubicek C.P."/>
            <person name="Han C.S."/>
            <person name="Ho I."/>
            <person name="Larrondo L.F."/>
            <person name="de Leon A.L."/>
            <person name="Magnuson J.K."/>
            <person name="Merino S."/>
            <person name="Misra M."/>
            <person name="Nelson B."/>
            <person name="Putnam N."/>
            <person name="Robbertse B."/>
            <person name="Salamov A.A."/>
            <person name="Schmoll M."/>
            <person name="Terry A."/>
            <person name="Thayer N."/>
            <person name="Westerholm-Parvinen A."/>
            <person name="Schoch C.L."/>
            <person name="Yao J."/>
            <person name="Barabote R."/>
            <person name="Nelson M.A."/>
            <person name="Detter C."/>
            <person name="Bruce D."/>
            <person name="Kuske C.R."/>
            <person name="Xie G."/>
            <person name="Richardson P."/>
            <person name="Rokhsar D.S."/>
            <person name="Lucas S.M."/>
            <person name="Rubin E.M."/>
            <person name="Dunn-Coleman N."/>
            <person name="Ward M."/>
            <person name="Brettin T.S."/>
        </authorList>
    </citation>
    <scope>NUCLEOTIDE SEQUENCE [LARGE SCALE GENOMIC DNA]</scope>
    <source>
        <strain evidence="11 12">QM6a</strain>
    </source>
</reference>
<dbReference type="InterPro" id="IPR017907">
    <property type="entry name" value="Znf_RING_CS"/>
</dbReference>
<evidence type="ECO:0000259" key="9">
    <source>
        <dbReference type="PROSITE" id="PS51192"/>
    </source>
</evidence>
<organism evidence="12">
    <name type="scientific">Hypocrea jecorina (strain QM6a)</name>
    <name type="common">Trichoderma reesei</name>
    <dbReference type="NCBI Taxonomy" id="431241"/>
    <lineage>
        <taxon>Eukaryota</taxon>
        <taxon>Fungi</taxon>
        <taxon>Dikarya</taxon>
        <taxon>Ascomycota</taxon>
        <taxon>Pezizomycotina</taxon>
        <taxon>Sordariomycetes</taxon>
        <taxon>Hypocreomycetidae</taxon>
        <taxon>Hypocreales</taxon>
        <taxon>Hypocreaceae</taxon>
        <taxon>Trichoderma</taxon>
    </lineage>
</organism>
<dbReference type="SMART" id="SM00487">
    <property type="entry name" value="DEXDc"/>
    <property type="match status" value="1"/>
</dbReference>
<dbReference type="PROSITE" id="PS51194">
    <property type="entry name" value="HELICASE_CTER"/>
    <property type="match status" value="1"/>
</dbReference>
<evidence type="ECO:0000256" key="8">
    <source>
        <dbReference type="SAM" id="MobiDB-lite"/>
    </source>
</evidence>
<keyword evidence="12" id="KW-1185">Reference proteome</keyword>
<evidence type="ECO:0000256" key="3">
    <source>
        <dbReference type="ARBA" id="ARBA00022771"/>
    </source>
</evidence>
<evidence type="ECO:0000313" key="11">
    <source>
        <dbReference type="EMBL" id="EGR45434.1"/>
    </source>
</evidence>
<dbReference type="GeneID" id="18482278"/>